<gene>
    <name evidence="1" type="ORF">GCM10023188_40230</name>
</gene>
<evidence type="ECO:0000313" key="2">
    <source>
        <dbReference type="Proteomes" id="UP001500552"/>
    </source>
</evidence>
<evidence type="ECO:0000313" key="1">
    <source>
        <dbReference type="EMBL" id="GAA4441564.1"/>
    </source>
</evidence>
<name>A0ABP8LZZ6_9BACT</name>
<proteinExistence type="predicted"/>
<sequence length="255" mass="28185">MVLLFTGCSKDDSLVPDPLSTDAVISNLTGDEILDVVIDPADFTADVDNPYFPLRPGETLHYVNTTKDRNETETIYITSTTLCETKLIAALGITARVVHVVETDEEGQVLEETYDWYAQDMEGNVWYMGEATTAFEDGIPSTEGSWEAGVDGAKPGIIMWADPWEHIGEVYYQEYYEGEAEDQGKVLPSKRTVKVPYGMYHQTLTTEDFTALEPDAVERKSYAEGIGMLLAESVKGGPEKEQEVLVAITQDGCTN</sequence>
<accession>A0ABP8LZZ6</accession>
<organism evidence="1 2">
    <name type="scientific">Pontibacter saemangeumensis</name>
    <dbReference type="NCBI Taxonomy" id="1084525"/>
    <lineage>
        <taxon>Bacteria</taxon>
        <taxon>Pseudomonadati</taxon>
        <taxon>Bacteroidota</taxon>
        <taxon>Cytophagia</taxon>
        <taxon>Cytophagales</taxon>
        <taxon>Hymenobacteraceae</taxon>
        <taxon>Pontibacter</taxon>
    </lineage>
</organism>
<keyword evidence="2" id="KW-1185">Reference proteome</keyword>
<dbReference type="Proteomes" id="UP001500552">
    <property type="component" value="Unassembled WGS sequence"/>
</dbReference>
<reference evidence="2" key="1">
    <citation type="journal article" date="2019" name="Int. J. Syst. Evol. Microbiol.">
        <title>The Global Catalogue of Microorganisms (GCM) 10K type strain sequencing project: providing services to taxonomists for standard genome sequencing and annotation.</title>
        <authorList>
            <consortium name="The Broad Institute Genomics Platform"/>
            <consortium name="The Broad Institute Genome Sequencing Center for Infectious Disease"/>
            <person name="Wu L."/>
            <person name="Ma J."/>
        </authorList>
    </citation>
    <scope>NUCLEOTIDE SEQUENCE [LARGE SCALE GENOMIC DNA]</scope>
    <source>
        <strain evidence="2">JCM 17926</strain>
    </source>
</reference>
<protein>
    <submittedName>
        <fullName evidence="1">Uncharacterized protein</fullName>
    </submittedName>
</protein>
<dbReference type="EMBL" id="BAABHC010000029">
    <property type="protein sequence ID" value="GAA4441564.1"/>
    <property type="molecule type" value="Genomic_DNA"/>
</dbReference>
<comment type="caution">
    <text evidence="1">The sequence shown here is derived from an EMBL/GenBank/DDBJ whole genome shotgun (WGS) entry which is preliminary data.</text>
</comment>